<sequence>MKSFRGIIYLTFMGACFGDKLSSYGGFPSEPLNQYSSGGLVGAGSSFLPLATSPVIVDPIVALESALPGIPGEDYPILAEVPETSFSCEGQVEGGYYADPDTECQAFHVCAADGEAFICDWWFNFDCSQATALYSKNEEIAVERSAAGAAGGLIGSGSARQGYGAPTPSGTGYPAPGPAPSTYGSPAPAPRPAPAPSAYGSPAPRPAPVPSAYGSPTPSVAPRTVPAPAPKPAPTPSSYGSPAPPLRPAPASSAYGSPVPIPAPFPAPSVYGSPAPIPSPIPVPPQPFYLF</sequence>
<evidence type="ECO:0000256" key="1">
    <source>
        <dbReference type="SAM" id="MobiDB-lite"/>
    </source>
</evidence>
<feature type="compositionally biased region" description="Pro residues" evidence="1">
    <location>
        <begin position="225"/>
        <end position="235"/>
    </location>
</feature>
<dbReference type="OrthoDB" id="10052888at2759"/>
<feature type="compositionally biased region" description="Low complexity" evidence="1">
    <location>
        <begin position="249"/>
        <end position="258"/>
    </location>
</feature>
<proteinExistence type="predicted"/>
<feature type="compositionally biased region" description="Low complexity" evidence="1">
    <location>
        <begin position="210"/>
        <end position="224"/>
    </location>
</feature>
<dbReference type="Proteomes" id="UP000675881">
    <property type="component" value="Chromosome 14"/>
</dbReference>
<dbReference type="PROSITE" id="PS51257">
    <property type="entry name" value="PROKAR_LIPOPROTEIN"/>
    <property type="match status" value="1"/>
</dbReference>
<dbReference type="InterPro" id="IPR052976">
    <property type="entry name" value="Scoloptoxin-like"/>
</dbReference>
<feature type="region of interest" description="Disordered" evidence="1">
    <location>
        <begin position="161"/>
        <end position="258"/>
    </location>
</feature>
<dbReference type="GO" id="GO:0008061">
    <property type="term" value="F:chitin binding"/>
    <property type="evidence" value="ECO:0007669"/>
    <property type="project" value="InterPro"/>
</dbReference>
<dbReference type="PANTHER" id="PTHR22933">
    <property type="entry name" value="FI18007P1-RELATED"/>
    <property type="match status" value="1"/>
</dbReference>
<keyword evidence="3" id="KW-1185">Reference proteome</keyword>
<name>A0A7R8CL50_LEPSM</name>
<accession>A0A7R8CL50</accession>
<reference evidence="2" key="1">
    <citation type="submission" date="2021-02" db="EMBL/GenBank/DDBJ databases">
        <authorList>
            <person name="Bekaert M."/>
        </authorList>
    </citation>
    <scope>NUCLEOTIDE SEQUENCE</scope>
    <source>
        <strain evidence="2">IoA-00</strain>
    </source>
</reference>
<protein>
    <submittedName>
        <fullName evidence="2">(salmon louse) hypothetical protein</fullName>
    </submittedName>
</protein>
<gene>
    <name evidence="2" type="ORF">LSAA_4768</name>
</gene>
<dbReference type="AlphaFoldDB" id="A0A7R8CL50"/>
<evidence type="ECO:0000313" key="2">
    <source>
        <dbReference type="EMBL" id="CAF2850065.1"/>
    </source>
</evidence>
<dbReference type="EMBL" id="HG994593">
    <property type="protein sequence ID" value="CAF2850065.1"/>
    <property type="molecule type" value="Genomic_DNA"/>
</dbReference>
<organism evidence="2 3">
    <name type="scientific">Lepeophtheirus salmonis</name>
    <name type="common">Salmon louse</name>
    <name type="synonym">Caligus salmonis</name>
    <dbReference type="NCBI Taxonomy" id="72036"/>
    <lineage>
        <taxon>Eukaryota</taxon>
        <taxon>Metazoa</taxon>
        <taxon>Ecdysozoa</taxon>
        <taxon>Arthropoda</taxon>
        <taxon>Crustacea</taxon>
        <taxon>Multicrustacea</taxon>
        <taxon>Hexanauplia</taxon>
        <taxon>Copepoda</taxon>
        <taxon>Siphonostomatoida</taxon>
        <taxon>Caligidae</taxon>
        <taxon>Lepeophtheirus</taxon>
    </lineage>
</organism>
<dbReference type="PANTHER" id="PTHR22933:SF43">
    <property type="entry name" value="LP10131P"/>
    <property type="match status" value="1"/>
</dbReference>
<dbReference type="SUPFAM" id="SSF57625">
    <property type="entry name" value="Invertebrate chitin-binding proteins"/>
    <property type="match status" value="1"/>
</dbReference>
<evidence type="ECO:0000313" key="3">
    <source>
        <dbReference type="Proteomes" id="UP000675881"/>
    </source>
</evidence>
<dbReference type="InterPro" id="IPR036508">
    <property type="entry name" value="Chitin-bd_dom_sf"/>
</dbReference>